<name>A0A0B7H7L9_9FLAO</name>
<dbReference type="InterPro" id="IPR041055">
    <property type="entry name" value="Kinase-PolyVal"/>
</dbReference>
<dbReference type="Pfam" id="PF18762">
    <property type="entry name" value="Kinase-PolyVal"/>
    <property type="match status" value="1"/>
</dbReference>
<gene>
    <name evidence="1" type="ORF">CCAN12_490013</name>
</gene>
<reference evidence="1 2" key="1">
    <citation type="submission" date="2015-01" db="EMBL/GenBank/DDBJ databases">
        <authorList>
            <person name="Xiang T."/>
            <person name="Song Y."/>
            <person name="Huang L."/>
            <person name="Wang B."/>
            <person name="Wu P."/>
        </authorList>
    </citation>
    <scope>NUCLEOTIDE SEQUENCE [LARGE SCALE GENOMIC DNA]</scope>
    <source>
        <strain evidence="1 2">Cc12</strain>
    </source>
</reference>
<dbReference type="Proteomes" id="UP000044026">
    <property type="component" value="Unassembled WGS sequence"/>
</dbReference>
<dbReference type="EMBL" id="CDOE01000044">
    <property type="protein sequence ID" value="CEN33922.1"/>
    <property type="molecule type" value="Genomic_DNA"/>
</dbReference>
<evidence type="ECO:0000313" key="1">
    <source>
        <dbReference type="EMBL" id="CEN33922.1"/>
    </source>
</evidence>
<accession>A0A0B7H7L9</accession>
<organism evidence="1 2">
    <name type="scientific">Capnocytophaga canimorsus</name>
    <dbReference type="NCBI Taxonomy" id="28188"/>
    <lineage>
        <taxon>Bacteria</taxon>
        <taxon>Pseudomonadati</taxon>
        <taxon>Bacteroidota</taxon>
        <taxon>Flavobacteriia</taxon>
        <taxon>Flavobacteriales</taxon>
        <taxon>Flavobacteriaceae</taxon>
        <taxon>Capnocytophaga</taxon>
    </lineage>
</organism>
<sequence>MNNTLKDELQNIINGNEYDGQTSLIQTIQRFLRGNETASKDLKSQESVKSQEEKRLIGYIEENNLWFEENINPENYLTEGAEQKIYRYDNHNVIKLNSCVFYERWYDYFNSLLIHNHLFSATKYELLGFKLVEGNLHSVVKQEFIQTDEITDTQQVKRFLEYNNFKNVRHNDYISSELGLILEDLHDENVLTKKQCFILYRYRFLPNQRFLSNWKFLKITRTKIRINFIVFPI</sequence>
<proteinExistence type="predicted"/>
<protein>
    <submittedName>
        <fullName evidence="1">Uncharacterized protein</fullName>
    </submittedName>
</protein>
<dbReference type="AlphaFoldDB" id="A0A0B7H7L9"/>
<evidence type="ECO:0000313" key="2">
    <source>
        <dbReference type="Proteomes" id="UP000044026"/>
    </source>
</evidence>